<evidence type="ECO:0000313" key="1">
    <source>
        <dbReference type="EMBL" id="SBS94038.1"/>
    </source>
</evidence>
<dbReference type="EMBL" id="FLQW01002728">
    <property type="protein sequence ID" value="SBS94038.1"/>
    <property type="molecule type" value="Genomic_DNA"/>
</dbReference>
<gene>
    <name evidence="1" type="ORF">PMALA_041880</name>
</gene>
<protein>
    <submittedName>
        <fullName evidence="1">Uncharacterized protein</fullName>
    </submittedName>
</protein>
<accession>A0A1A8WMA2</accession>
<dbReference type="VEuPathDB" id="PlasmoDB:PmUG01_01014900"/>
<proteinExistence type="predicted"/>
<name>A0A1A8WMA2_PLAMA</name>
<dbReference type="AlphaFoldDB" id="A0A1A8WMA2"/>
<reference evidence="2" key="1">
    <citation type="submission" date="2016-05" db="EMBL/GenBank/DDBJ databases">
        <authorList>
            <person name="Naeem Raeece"/>
        </authorList>
    </citation>
    <scope>NUCLEOTIDE SEQUENCE [LARGE SCALE GENOMIC DNA]</scope>
</reference>
<evidence type="ECO:0000313" key="2">
    <source>
        <dbReference type="Proteomes" id="UP000078597"/>
    </source>
</evidence>
<organism evidence="1 2">
    <name type="scientific">Plasmodium malariae</name>
    <dbReference type="NCBI Taxonomy" id="5858"/>
    <lineage>
        <taxon>Eukaryota</taxon>
        <taxon>Sar</taxon>
        <taxon>Alveolata</taxon>
        <taxon>Apicomplexa</taxon>
        <taxon>Aconoidasida</taxon>
        <taxon>Haemosporida</taxon>
        <taxon>Plasmodiidae</taxon>
        <taxon>Plasmodium</taxon>
        <taxon>Plasmodium (Plasmodium)</taxon>
    </lineage>
</organism>
<dbReference type="Proteomes" id="UP000078597">
    <property type="component" value="Unassembled WGS sequence"/>
</dbReference>
<sequence length="726" mass="87217">MINFFSSSHKKCSIKGSSYIRNCVIQKYMFSSKQIPMIYVKRLDEIKQMVRYIENIYSDCKNEKTDLFVKYFGSYKVAAFLHSDNNFEKIYNEWNTYHFYPKQNIKAEKKTTNEVGMRTNFSNNYEYLNSVFKLCSDEDGNKNIMKKNIIGIYIPAHRSTHSVDVNYFYIFKSLKDVMKGKFFYELYFILPNCVFLFSFIEIFKELIYYEKVVECIKKEKEETKIQKKQKNKKKDVSILRKKTKNNLLIKIYRYKKNALKKELKGELEKIFFHKKYTKIMYEDSFELSSFLYHFLKINSINFIDLHHLYQYIIALYELKILKLNIYTSIPILFPSIYNSTLDYACMEVPNSEHKFKEEKESLYLCTDGKRIDLCSKESRTNLCKDEMHIDLCSHMKQIDLLEKDNECTSSEKRTLQNDDLSEKNLFKSKKRKIISVYNSSDDSNNEVLNFEKQLIHILYIFPCAHKLLIKYKDLEGYNICYKMNEIIKKYNSLNIFKYNHSNKKSARKCFNNYTQKREVVEYSNFNENMYNNVSSSFINSLCSKVNINEEIIYNHQLIIGKKIYAYIYERNKCAKNIVFRFNLNSKNITFRNILSFKDSLTHNEINKKKHKYKYLLKEINNNLFSNNSKVLFNRNKKIYNYKNNILVGLLYDKETNFHYFDDKNIGDVVLCTICDISQCGKYLYLQRFDTKNLIFHFRKEKYINIEKNYDYDDITKVDEDILKEIA</sequence>